<dbReference type="AlphaFoldDB" id="A0A841Y8X5"/>
<dbReference type="Gene3D" id="3.10.200.10">
    <property type="entry name" value="Alpha carbonic anhydrase"/>
    <property type="match status" value="1"/>
</dbReference>
<dbReference type="InterPro" id="IPR023561">
    <property type="entry name" value="Carbonic_anhydrase_a-class"/>
</dbReference>
<comment type="catalytic activity">
    <reaction evidence="9 10">
        <text>hydrogencarbonate + H(+) = CO2 + H2O</text>
        <dbReference type="Rhea" id="RHEA:10748"/>
        <dbReference type="ChEBI" id="CHEBI:15377"/>
        <dbReference type="ChEBI" id="CHEBI:15378"/>
        <dbReference type="ChEBI" id="CHEBI:16526"/>
        <dbReference type="ChEBI" id="CHEBI:17544"/>
        <dbReference type="EC" id="4.2.1.1"/>
    </reaction>
</comment>
<comment type="function">
    <text evidence="2 10">Reversible hydration of carbon dioxide.</text>
</comment>
<evidence type="ECO:0000256" key="10">
    <source>
        <dbReference type="RuleBase" id="RU367011"/>
    </source>
</evidence>
<evidence type="ECO:0000256" key="8">
    <source>
        <dbReference type="ARBA" id="ARBA00023239"/>
    </source>
</evidence>
<dbReference type="SUPFAM" id="SSF51069">
    <property type="entry name" value="Carbonic anhydrase"/>
    <property type="match status" value="1"/>
</dbReference>
<dbReference type="Proteomes" id="UP000591929">
    <property type="component" value="Unassembled WGS sequence"/>
</dbReference>
<name>A0A841Y8X5_9LIST</name>
<dbReference type="CDD" id="cd03124">
    <property type="entry name" value="alpha_CA_prokaryotic_like"/>
    <property type="match status" value="1"/>
</dbReference>
<evidence type="ECO:0000256" key="7">
    <source>
        <dbReference type="ARBA" id="ARBA00022833"/>
    </source>
</evidence>
<evidence type="ECO:0000256" key="11">
    <source>
        <dbReference type="SAM" id="MobiDB-lite"/>
    </source>
</evidence>
<evidence type="ECO:0000313" key="13">
    <source>
        <dbReference type="EMBL" id="MBC1373342.1"/>
    </source>
</evidence>
<protein>
    <recommendedName>
        <fullName evidence="5 10">Carbonic anhydrase</fullName>
        <ecNumber evidence="4 10">4.2.1.1</ecNumber>
    </recommendedName>
</protein>
<dbReference type="PANTHER" id="PTHR18952:SF265">
    <property type="entry name" value="CARBONIC ANHYDRASE"/>
    <property type="match status" value="1"/>
</dbReference>
<gene>
    <name evidence="13" type="ORF">HB847_13265</name>
</gene>
<evidence type="ECO:0000256" key="1">
    <source>
        <dbReference type="ARBA" id="ARBA00001947"/>
    </source>
</evidence>
<evidence type="ECO:0000256" key="5">
    <source>
        <dbReference type="ARBA" id="ARBA00014628"/>
    </source>
</evidence>
<dbReference type="PROSITE" id="PS51257">
    <property type="entry name" value="PROKAR_LIPOPROTEIN"/>
    <property type="match status" value="1"/>
</dbReference>
<dbReference type="RefSeq" id="WP_185377642.1">
    <property type="nucleotide sequence ID" value="NZ_JAARPL010000010.1"/>
</dbReference>
<dbReference type="EMBL" id="JAARPL010000010">
    <property type="protein sequence ID" value="MBC1373342.1"/>
    <property type="molecule type" value="Genomic_DNA"/>
</dbReference>
<dbReference type="PROSITE" id="PS51144">
    <property type="entry name" value="ALPHA_CA_2"/>
    <property type="match status" value="1"/>
</dbReference>
<feature type="compositionally biased region" description="Polar residues" evidence="11">
    <location>
        <begin position="46"/>
        <end position="57"/>
    </location>
</feature>
<dbReference type="InterPro" id="IPR001148">
    <property type="entry name" value="CA_dom"/>
</dbReference>
<dbReference type="GO" id="GO:0008270">
    <property type="term" value="F:zinc ion binding"/>
    <property type="evidence" value="ECO:0007669"/>
    <property type="project" value="UniProtKB-UniRule"/>
</dbReference>
<evidence type="ECO:0000256" key="3">
    <source>
        <dbReference type="ARBA" id="ARBA00010718"/>
    </source>
</evidence>
<evidence type="ECO:0000256" key="6">
    <source>
        <dbReference type="ARBA" id="ARBA00022723"/>
    </source>
</evidence>
<dbReference type="PROSITE" id="PS00162">
    <property type="entry name" value="ALPHA_CA_1"/>
    <property type="match status" value="1"/>
</dbReference>
<organism evidence="13 14">
    <name type="scientific">Listeria booriae</name>
    <dbReference type="NCBI Taxonomy" id="1552123"/>
    <lineage>
        <taxon>Bacteria</taxon>
        <taxon>Bacillati</taxon>
        <taxon>Bacillota</taxon>
        <taxon>Bacilli</taxon>
        <taxon>Bacillales</taxon>
        <taxon>Listeriaceae</taxon>
        <taxon>Listeria</taxon>
    </lineage>
</organism>
<feature type="domain" description="Alpha-carbonic anhydrase" evidence="12">
    <location>
        <begin position="39"/>
        <end position="251"/>
    </location>
</feature>
<feature type="region of interest" description="Disordered" evidence="11">
    <location>
        <begin position="28"/>
        <end position="57"/>
    </location>
</feature>
<reference evidence="13 14" key="1">
    <citation type="submission" date="2020-03" db="EMBL/GenBank/DDBJ databases">
        <title>Soil Listeria distribution.</title>
        <authorList>
            <person name="Liao J."/>
            <person name="Wiedmann M."/>
        </authorList>
    </citation>
    <scope>NUCLEOTIDE SEQUENCE [LARGE SCALE GENOMIC DNA]</scope>
    <source>
        <strain evidence="13 14">FSL L7-1681</strain>
    </source>
</reference>
<evidence type="ECO:0000313" key="14">
    <source>
        <dbReference type="Proteomes" id="UP000591929"/>
    </source>
</evidence>
<keyword evidence="7 10" id="KW-0862">Zinc</keyword>
<dbReference type="InterPro" id="IPR018338">
    <property type="entry name" value="Carbonic_anhydrase_a-class_CS"/>
</dbReference>
<dbReference type="GO" id="GO:0004089">
    <property type="term" value="F:carbonate dehydratase activity"/>
    <property type="evidence" value="ECO:0007669"/>
    <property type="project" value="UniProtKB-UniRule"/>
</dbReference>
<dbReference type="EC" id="4.2.1.1" evidence="4 10"/>
<dbReference type="InterPro" id="IPR041891">
    <property type="entry name" value="Alpha_CA_prokaryot-like"/>
</dbReference>
<accession>A0A841Y8X5</accession>
<sequence length="251" mass="28243">MKKQFLITSGLVASLVLVTGCGSNTEEKAKVEDKPKQEEHLDYKNQKSWQFESGKSQSPINIETNKTELMTDLGNIELKYNQTAIDEEDNGHSIQVGLSGQATINGRQFDLKQVHFHAKSEHTVNGQHYPIEAHFVNAGQDGRLAVIGVFFTEGKENPAFETVLSNVKKGEKVDLNTTLDIPALIPSNKTYYHYLGSLTTPPLAENIEWYVMENPIEVSKEQIATFNDYYDHNNREVQPLNGRPVLKHTDN</sequence>
<keyword evidence="6 10" id="KW-0479">Metal-binding</keyword>
<keyword evidence="8 10" id="KW-0456">Lyase</keyword>
<dbReference type="SMART" id="SM01057">
    <property type="entry name" value="Carb_anhydrase"/>
    <property type="match status" value="1"/>
</dbReference>
<comment type="similarity">
    <text evidence="3 10">Belongs to the alpha-carbonic anhydrase family.</text>
</comment>
<proteinExistence type="inferred from homology"/>
<dbReference type="InterPro" id="IPR036398">
    <property type="entry name" value="CA_dom_sf"/>
</dbReference>
<comment type="cofactor">
    <cofactor evidence="1 10">
        <name>Zn(2+)</name>
        <dbReference type="ChEBI" id="CHEBI:29105"/>
    </cofactor>
</comment>
<dbReference type="PANTHER" id="PTHR18952">
    <property type="entry name" value="CARBONIC ANHYDRASE"/>
    <property type="match status" value="1"/>
</dbReference>
<evidence type="ECO:0000256" key="9">
    <source>
        <dbReference type="ARBA" id="ARBA00048348"/>
    </source>
</evidence>
<evidence type="ECO:0000256" key="2">
    <source>
        <dbReference type="ARBA" id="ARBA00002904"/>
    </source>
</evidence>
<evidence type="ECO:0000256" key="4">
    <source>
        <dbReference type="ARBA" id="ARBA00012925"/>
    </source>
</evidence>
<dbReference type="Pfam" id="PF00194">
    <property type="entry name" value="Carb_anhydrase"/>
    <property type="match status" value="1"/>
</dbReference>
<comment type="caution">
    <text evidence="13">The sequence shown here is derived from an EMBL/GenBank/DDBJ whole genome shotgun (WGS) entry which is preliminary data.</text>
</comment>
<feature type="compositionally biased region" description="Basic and acidic residues" evidence="11">
    <location>
        <begin position="28"/>
        <end position="45"/>
    </location>
</feature>
<evidence type="ECO:0000259" key="12">
    <source>
        <dbReference type="PROSITE" id="PS51144"/>
    </source>
</evidence>